<dbReference type="PANTHER" id="PTHR16504:SF4">
    <property type="entry name" value="5'(3')-DEOXYRIBONUCLEOTIDASE"/>
    <property type="match status" value="1"/>
</dbReference>
<gene>
    <name evidence="2" type="ORF">M5X09_21670</name>
</gene>
<dbReference type="RefSeq" id="WP_087434553.1">
    <property type="nucleotide sequence ID" value="NZ_JAMDLV010000070.1"/>
</dbReference>
<dbReference type="InterPro" id="IPR023214">
    <property type="entry name" value="HAD_sf"/>
</dbReference>
<sequence>MERIAIDMDEVMADTAATHMEWYNRDYHDNLTSMELQGMTLVQARPGRRQEIESYYGREDFFRQLKVMEHSQEVIRELSEHYDIYITTAAMEVPASFRAKYDWLKENFGFLSDMNFVFCGDKSIVRAEYMIDDNVKQLRRFQGQGILFTAPHNVRETGYARVNNWLEARAWFLDRARLGGDGKTDAAQDGGMRCIVNA</sequence>
<reference evidence="2 3" key="1">
    <citation type="submission" date="2022-05" db="EMBL/GenBank/DDBJ databases">
        <title>Genome Sequencing of Bee-Associated Microbes.</title>
        <authorList>
            <person name="Dunlap C."/>
        </authorList>
    </citation>
    <scope>NUCLEOTIDE SEQUENCE [LARGE SCALE GENOMIC DNA]</scope>
    <source>
        <strain evidence="2 3">NRRL NRS-1438</strain>
    </source>
</reference>
<evidence type="ECO:0000313" key="2">
    <source>
        <dbReference type="EMBL" id="MCY9522230.1"/>
    </source>
</evidence>
<dbReference type="Pfam" id="PF06941">
    <property type="entry name" value="NT5C"/>
    <property type="match status" value="1"/>
</dbReference>
<comment type="caution">
    <text evidence="2">The sequence shown here is derived from an EMBL/GenBank/DDBJ whole genome shotgun (WGS) entry which is preliminary data.</text>
</comment>
<dbReference type="SFLD" id="SFLDG01126">
    <property type="entry name" value="C1.2:_Nucleotidase_Like"/>
    <property type="match status" value="1"/>
</dbReference>
<dbReference type="InterPro" id="IPR010708">
    <property type="entry name" value="5'(3')-deoxyribonucleotidase"/>
</dbReference>
<protein>
    <submittedName>
        <fullName evidence="2">5'-3'-deoxyribonucleotidase</fullName>
    </submittedName>
</protein>
<dbReference type="SUPFAM" id="SSF56784">
    <property type="entry name" value="HAD-like"/>
    <property type="match status" value="1"/>
</dbReference>
<dbReference type="Gene3D" id="3.40.50.1000">
    <property type="entry name" value="HAD superfamily/HAD-like"/>
    <property type="match status" value="1"/>
</dbReference>
<dbReference type="SFLD" id="SFLDG01146">
    <property type="entry name" value="C1.2.2"/>
    <property type="match status" value="1"/>
</dbReference>
<dbReference type="PANTHER" id="PTHR16504">
    <property type="entry name" value="5'(3')-DEOXYRIBONUCLEOTIDASE"/>
    <property type="match status" value="1"/>
</dbReference>
<dbReference type="SFLD" id="SFLDS00003">
    <property type="entry name" value="Haloacid_Dehalogenase"/>
    <property type="match status" value="1"/>
</dbReference>
<organism evidence="2 3">
    <name type="scientific">Paenibacillus apiarius</name>
    <dbReference type="NCBI Taxonomy" id="46240"/>
    <lineage>
        <taxon>Bacteria</taxon>
        <taxon>Bacillati</taxon>
        <taxon>Bacillota</taxon>
        <taxon>Bacilli</taxon>
        <taxon>Bacillales</taxon>
        <taxon>Paenibacillaceae</taxon>
        <taxon>Paenibacillus</taxon>
    </lineage>
</organism>
<comment type="similarity">
    <text evidence="1">Belongs to the 5'(3')-deoxyribonucleotidase family.</text>
</comment>
<dbReference type="EMBL" id="JAMDLW010000032">
    <property type="protein sequence ID" value="MCY9522230.1"/>
    <property type="molecule type" value="Genomic_DNA"/>
</dbReference>
<dbReference type="InterPro" id="IPR036412">
    <property type="entry name" value="HAD-like_sf"/>
</dbReference>
<keyword evidence="3" id="KW-1185">Reference proteome</keyword>
<name>A0ABT4DYD3_9BACL</name>
<dbReference type="Proteomes" id="UP001207626">
    <property type="component" value="Unassembled WGS sequence"/>
</dbReference>
<proteinExistence type="inferred from homology"/>
<accession>A0ABT4DYD3</accession>
<evidence type="ECO:0000256" key="1">
    <source>
        <dbReference type="ARBA" id="ARBA00009589"/>
    </source>
</evidence>
<dbReference type="Gene3D" id="1.10.40.40">
    <property type="entry name" value="Deoxyribonucleotidase, domain 2"/>
    <property type="match status" value="1"/>
</dbReference>
<evidence type="ECO:0000313" key="3">
    <source>
        <dbReference type="Proteomes" id="UP001207626"/>
    </source>
</evidence>